<dbReference type="Pfam" id="PF00109">
    <property type="entry name" value="ketoacyl-synt"/>
    <property type="match status" value="1"/>
</dbReference>
<evidence type="ECO:0000256" key="1">
    <source>
        <dbReference type="ARBA" id="ARBA00001933"/>
    </source>
</evidence>
<dbReference type="Gene3D" id="3.30.70.250">
    <property type="entry name" value="Malonyl-CoA ACP transacylase, ACP-binding"/>
    <property type="match status" value="1"/>
</dbReference>
<dbReference type="SUPFAM" id="SSF52151">
    <property type="entry name" value="FabD/lysophospholipase-like"/>
    <property type="match status" value="1"/>
</dbReference>
<dbReference type="InterPro" id="IPR015421">
    <property type="entry name" value="PyrdxlP-dep_Trfase_major"/>
</dbReference>
<keyword evidence="4" id="KW-0808">Transferase</keyword>
<evidence type="ECO:0000259" key="8">
    <source>
        <dbReference type="PROSITE" id="PS52004"/>
    </source>
</evidence>
<dbReference type="InterPro" id="IPR020841">
    <property type="entry name" value="PKS_Beta-ketoAc_synthase_dom"/>
</dbReference>
<dbReference type="SUPFAM" id="SSF47336">
    <property type="entry name" value="ACP-like"/>
    <property type="match status" value="2"/>
</dbReference>
<dbReference type="InterPro" id="IPR015424">
    <property type="entry name" value="PyrdxlP-dep_Trfase"/>
</dbReference>
<gene>
    <name evidence="9" type="ORF">GCM10023315_24650</name>
</gene>
<dbReference type="InterPro" id="IPR016036">
    <property type="entry name" value="Malonyl_transacylase_ACP-bd"/>
</dbReference>
<dbReference type="Pfam" id="PF16197">
    <property type="entry name" value="KAsynt_C_assoc"/>
    <property type="match status" value="1"/>
</dbReference>
<keyword evidence="3" id="KW-0597">Phosphoprotein</keyword>
<dbReference type="SUPFAM" id="SSF53383">
    <property type="entry name" value="PLP-dependent transferases"/>
    <property type="match status" value="1"/>
</dbReference>
<evidence type="ECO:0000256" key="6">
    <source>
        <dbReference type="SAM" id="MobiDB-lite"/>
    </source>
</evidence>
<keyword evidence="5" id="KW-0663">Pyridoxal phosphate</keyword>
<dbReference type="Gene3D" id="3.30.70.3290">
    <property type="match status" value="1"/>
</dbReference>
<comment type="caution">
    <text evidence="9">The sequence shown here is derived from an EMBL/GenBank/DDBJ whole genome shotgun (WGS) entry which is preliminary data.</text>
</comment>
<dbReference type="SUPFAM" id="SSF53901">
    <property type="entry name" value="Thiolase-like"/>
    <property type="match status" value="1"/>
</dbReference>
<dbReference type="PANTHER" id="PTHR43775">
    <property type="entry name" value="FATTY ACID SYNTHASE"/>
    <property type="match status" value="1"/>
</dbReference>
<dbReference type="PANTHER" id="PTHR43775:SF51">
    <property type="entry name" value="INACTIVE PHENOLPHTHIOCEROL SYNTHESIS POLYKETIDE SYNTHASE TYPE I PKS1-RELATED"/>
    <property type="match status" value="1"/>
</dbReference>
<dbReference type="InterPro" id="IPR049704">
    <property type="entry name" value="Aminotrans_3_PPA_site"/>
</dbReference>
<dbReference type="InterPro" id="IPR015422">
    <property type="entry name" value="PyrdxlP-dep_Trfase_small"/>
</dbReference>
<dbReference type="PROSITE" id="PS00606">
    <property type="entry name" value="KS3_1"/>
    <property type="match status" value="1"/>
</dbReference>
<evidence type="ECO:0000256" key="3">
    <source>
        <dbReference type="ARBA" id="ARBA00022553"/>
    </source>
</evidence>
<dbReference type="CDD" id="cd05930">
    <property type="entry name" value="A_NRPS"/>
    <property type="match status" value="1"/>
</dbReference>
<feature type="domain" description="Carrier" evidence="7">
    <location>
        <begin position="1520"/>
        <end position="1595"/>
    </location>
</feature>
<dbReference type="InterPro" id="IPR000873">
    <property type="entry name" value="AMP-dep_synth/lig_dom"/>
</dbReference>
<comment type="cofactor">
    <cofactor evidence="1">
        <name>pyridoxal 5'-phosphate</name>
        <dbReference type="ChEBI" id="CHEBI:597326"/>
    </cofactor>
</comment>
<dbReference type="InterPro" id="IPR020845">
    <property type="entry name" value="AMP-binding_CS"/>
</dbReference>
<dbReference type="Gene3D" id="3.30.300.30">
    <property type="match status" value="1"/>
</dbReference>
<dbReference type="InterPro" id="IPR036736">
    <property type="entry name" value="ACP-like_sf"/>
</dbReference>
<dbReference type="InterPro" id="IPR032821">
    <property type="entry name" value="PKS_assoc"/>
</dbReference>
<evidence type="ECO:0000259" key="7">
    <source>
        <dbReference type="PROSITE" id="PS50075"/>
    </source>
</evidence>
<dbReference type="CDD" id="cd00610">
    <property type="entry name" value="OAT_like"/>
    <property type="match status" value="1"/>
</dbReference>
<feature type="domain" description="Ketosynthase family 3 (KS3)" evidence="8">
    <location>
        <begin position="609"/>
        <end position="1034"/>
    </location>
</feature>
<dbReference type="InterPro" id="IPR010071">
    <property type="entry name" value="AA_adenyl_dom"/>
</dbReference>
<keyword evidence="2" id="KW-0596">Phosphopantetheine</keyword>
<dbReference type="InterPro" id="IPR014043">
    <property type="entry name" value="Acyl_transferase_dom"/>
</dbReference>
<dbReference type="InterPro" id="IPR016039">
    <property type="entry name" value="Thiolase-like"/>
</dbReference>
<feature type="domain" description="Carrier" evidence="7">
    <location>
        <begin position="518"/>
        <end position="593"/>
    </location>
</feature>
<feature type="compositionally biased region" description="Basic and acidic residues" evidence="6">
    <location>
        <begin position="1681"/>
        <end position="1697"/>
    </location>
</feature>
<feature type="region of interest" description="Disordered" evidence="6">
    <location>
        <begin position="1673"/>
        <end position="1705"/>
    </location>
</feature>
<dbReference type="Gene3D" id="3.40.640.10">
    <property type="entry name" value="Type I PLP-dependent aspartate aminotransferase-like (Major domain)"/>
    <property type="match status" value="1"/>
</dbReference>
<dbReference type="NCBIfam" id="TIGR01733">
    <property type="entry name" value="AA-adenyl-dom"/>
    <property type="match status" value="1"/>
</dbReference>
<dbReference type="Proteomes" id="UP001501692">
    <property type="component" value="Unassembled WGS sequence"/>
</dbReference>
<evidence type="ECO:0000313" key="9">
    <source>
        <dbReference type="EMBL" id="GAA4973318.1"/>
    </source>
</evidence>
<dbReference type="CDD" id="cd00833">
    <property type="entry name" value="PKS"/>
    <property type="match status" value="1"/>
</dbReference>
<dbReference type="InterPro" id="IPR014030">
    <property type="entry name" value="Ketoacyl_synth_N"/>
</dbReference>
<sequence length="2214" mass="245109">MNTQSIIKGNIISYPKSTIHEIFEAYSHANPEALALQFGNQEINYKELQKKINQTANYLKEIGVVPGQIVAISLDRKPELIISIFAVLQCGAVYLPIDKGYPKKRLELIITDSNASFLISNSSNGIITNKSKNIFIEDILSESKNSNSKSLDLNISIKSGAYIIYTSGSTGKPKGVQVSHQNVINLIYSMAKEPGIKPEDKIFAITTISFDAMVMEIFLPLLIGASVVLVDEETRIDGQILLNKARLEGITHIWGTPSIWRILLDSGWKKPLKIKALIGGEQVPRPLALELLEKCNELWNIYGPTETTVCAFLTKITEDDNPITIGKPIANTSAYLLDEKREPVKIGEIGEIVIGGEGVSLGYLNRIKLNKDRFINDPFSSISDAKMYLSGDLGKLLPNGEVQCLGRIDNQVKIRGHRIELGEIESVIDNLPDTKKSAVIVSNYFGNEPKLIAYIQSKGAKDSKILRGKLEEILPDYLIPSIFMWIDEFPITTNGKIDLNRLPEPEYQRPDSAPPFRKAKTELEKHIEKIWKEQLQIPLVGIDDNFFEMGGTSLLTQKVATLIRKRLNLNLSVTKIYQYPTIALLSKHINDEETVSRQDYSKHSKGKHSNDVAIIGMSGRFPGASSIEELWEVLSEGKETISFFKPDELDKTIPEYLRNDPLYVKARGIVPSAKEFDARFFGISPKLAEAMDPQQRLFLEISWETLEQSGYLPKHYKGSIGVYAGTGTNTYYKNNILPNTDLINDIGHLQANTVNEKDYISSRTAFHLNLKGPAVSVHSACSTSLLAIAEAVEAIRNGQCDIALAGGSSLTAPIFSGHLYQEGSMLSPNGHCRSFDAEGKGTVFSDGAGVILLKSIEAAKKDGDFIYGKIKGIGINNDGGGKGSFTAPSVDGQAGAISKALDDAQISPSSISYIETHGTATPLGDPIEIEGLNTAFGNQEKKNYCAIGSIKSNMGHLTAAAGVAGLIKTVLALNNKKIPPSLGFEKPNPAIDFKNSPFFVNTELRDWNIENGSRQAGVSSFGVGGTNVHVILEEHIMDQPKSSDFQRPLQLLPWSAKTEMSLNKYGNRLGDYLNSNTSTYLADVAYSLKITRDNFNHRKFIIAGSSNEASETLLNKESNSQNFKKLQTIPNQVIFLFPGQGAQYLQMGRALYKYEKVFSDAFDTCNDFLVKELKIDIKKIIFPKTNSIDTENQLKDTRFTQPALFVIEYALAKLWISWGIKPTAFCGHSIGEFVGAHLAGIFSLEDALTLITKRGKLVSELPSGSMLTVRLSKEELKKILPVNLSIAAVNSDRLCVVSGKDSDIHNFINILKQKEIAHRLLATSHAFHSTMMNPVLETFKKEVDKIKLKKPVTPIISSVTGTWLKDSEAINSDYWTNHLRATVLFADAMDTIIKLGEGILLEVGPGKALTTLANQKGASKLMTVLPSLPIPKENENSYPQLLNTLGHLWLNGLEPNWKAYYKGQSRQKLKLPSYVFDRKPCWVEPITKEKNINTNLLSSQDVTNDELVENINYITPMRKPIILKKISDLITNSSGIEIEDSDFNYSFLELGLDSLILTQIAIICKKEFKIPITFRQLNEEFNTPDLLASYLDENLPENMFSPSKVETQTQNNSKNVNITSLTNNSFPITNNQNNDALSLIAQQLQLLGKQVELIQGSGTAGISNVQNGIDSISNSTIPEVESSHHSDDNVLSEEEKKEHKKPFGASPKIEKQITDLNAKQLEFLKELTSRYNKKTIGSKNYAQKHRSKMADPRVVSGFKPLTKDLVYPLVIEKSSGNKFKDIDGNTYIDALNGFGSCMFGHQPEFIKEALYKQIESGFEVGPQHPLAGEVCELLCEFTGHDRAGLCNTGSEAVLGAMRIARTVTGRSLIVAFSGSYHGINDEGLVRGSKKMITFPAAAGIMPEAVKNMLILDYGTEESLNIIRERANELAAVLVEPVQSRRPEFQPIEYLKELRDITTKSNTALIFDEVITGFRMHPGGAQALFGIKADIAAYGKVIGGGMSIGAILGKKDYMDALDGGFWQYDDDSYPEVGVTYFAGTFVRHPLALAASKASLEYMKEKGPKLQKDLNKMTQGLASELNIEFINNNLPIEITYFGSLWRLKFTKEIPYSEILFVLLRDKGIHIWDGFPCFLTIAYKPEDVSKIVSNIKEALDEMISAGFFNSETKLKNQKKIIKKSTNVLNKPPVPNARLGIDEEGNPAWFIKKADTYEKISL</sequence>
<dbReference type="InterPro" id="IPR016035">
    <property type="entry name" value="Acyl_Trfase/lysoPLipase"/>
</dbReference>
<evidence type="ECO:0000313" key="10">
    <source>
        <dbReference type="Proteomes" id="UP001501692"/>
    </source>
</evidence>
<reference evidence="10" key="1">
    <citation type="journal article" date="2019" name="Int. J. Syst. Evol. Microbiol.">
        <title>The Global Catalogue of Microorganisms (GCM) 10K type strain sequencing project: providing services to taxonomists for standard genome sequencing and annotation.</title>
        <authorList>
            <consortium name="The Broad Institute Genomics Platform"/>
            <consortium name="The Broad Institute Genome Sequencing Center for Infectious Disease"/>
            <person name="Wu L."/>
            <person name="Ma J."/>
        </authorList>
    </citation>
    <scope>NUCLEOTIDE SEQUENCE [LARGE SCALE GENOMIC DNA]</scope>
    <source>
        <strain evidence="10">JCM 18287</strain>
    </source>
</reference>
<accession>A0ABP9HLK7</accession>
<dbReference type="Gene3D" id="3.40.47.10">
    <property type="match status" value="1"/>
</dbReference>
<dbReference type="Gene3D" id="1.10.1200.10">
    <property type="entry name" value="ACP-like"/>
    <property type="match status" value="2"/>
</dbReference>
<keyword evidence="10" id="KW-1185">Reference proteome</keyword>
<dbReference type="InterPro" id="IPR050091">
    <property type="entry name" value="PKS_NRPS_Biosynth_Enz"/>
</dbReference>
<evidence type="ECO:0000256" key="4">
    <source>
        <dbReference type="ARBA" id="ARBA00022679"/>
    </source>
</evidence>
<proteinExistence type="predicted"/>
<dbReference type="PROSITE" id="PS50075">
    <property type="entry name" value="CARRIER"/>
    <property type="match status" value="2"/>
</dbReference>
<dbReference type="EMBL" id="BAABJK010000008">
    <property type="protein sequence ID" value="GAA4973318.1"/>
    <property type="molecule type" value="Genomic_DNA"/>
</dbReference>
<dbReference type="PROSITE" id="PS52004">
    <property type="entry name" value="KS3_2"/>
    <property type="match status" value="1"/>
</dbReference>
<dbReference type="InterPro" id="IPR045851">
    <property type="entry name" value="AMP-bd_C_sf"/>
</dbReference>
<dbReference type="Gene3D" id="3.40.50.980">
    <property type="match status" value="2"/>
</dbReference>
<dbReference type="SMART" id="SM00825">
    <property type="entry name" value="PKS_KS"/>
    <property type="match status" value="1"/>
</dbReference>
<dbReference type="Pfam" id="PF00698">
    <property type="entry name" value="Acyl_transf_1"/>
    <property type="match status" value="1"/>
</dbReference>
<dbReference type="InterPro" id="IPR018201">
    <property type="entry name" value="Ketoacyl_synth_AS"/>
</dbReference>
<dbReference type="SUPFAM" id="SSF55048">
    <property type="entry name" value="Probable ACP-binding domain of malonyl-CoA ACP transacylase"/>
    <property type="match status" value="1"/>
</dbReference>
<dbReference type="Pfam" id="PF00501">
    <property type="entry name" value="AMP-binding"/>
    <property type="match status" value="1"/>
</dbReference>
<protein>
    <recommendedName>
        <fullName evidence="11">Amino acid adenylation domain-containing protein</fullName>
    </recommendedName>
</protein>
<dbReference type="PROSITE" id="PS00455">
    <property type="entry name" value="AMP_BINDING"/>
    <property type="match status" value="1"/>
</dbReference>
<dbReference type="SMART" id="SM00827">
    <property type="entry name" value="PKS_AT"/>
    <property type="match status" value="1"/>
</dbReference>
<evidence type="ECO:0000256" key="5">
    <source>
        <dbReference type="ARBA" id="ARBA00022898"/>
    </source>
</evidence>
<dbReference type="InterPro" id="IPR014031">
    <property type="entry name" value="Ketoacyl_synth_C"/>
</dbReference>
<dbReference type="InterPro" id="IPR005814">
    <property type="entry name" value="Aminotrans_3"/>
</dbReference>
<dbReference type="Gene3D" id="3.40.366.10">
    <property type="entry name" value="Malonyl-Coenzyme A Acyl Carrier Protein, domain 2"/>
    <property type="match status" value="1"/>
</dbReference>
<dbReference type="Gene3D" id="3.90.1150.10">
    <property type="entry name" value="Aspartate Aminotransferase, domain 1"/>
    <property type="match status" value="1"/>
</dbReference>
<dbReference type="SUPFAM" id="SSF56801">
    <property type="entry name" value="Acetyl-CoA synthetase-like"/>
    <property type="match status" value="1"/>
</dbReference>
<dbReference type="InterPro" id="IPR001227">
    <property type="entry name" value="Ac_transferase_dom_sf"/>
</dbReference>
<evidence type="ECO:0000256" key="2">
    <source>
        <dbReference type="ARBA" id="ARBA00022450"/>
    </source>
</evidence>
<dbReference type="Pfam" id="PF00202">
    <property type="entry name" value="Aminotran_3"/>
    <property type="match status" value="1"/>
</dbReference>
<name>A0ABP9HLK7_9FLAO</name>
<organism evidence="9 10">
    <name type="scientific">Algibacter aquimarinus</name>
    <dbReference type="NCBI Taxonomy" id="1136748"/>
    <lineage>
        <taxon>Bacteria</taxon>
        <taxon>Pseudomonadati</taxon>
        <taxon>Bacteroidota</taxon>
        <taxon>Flavobacteriia</taxon>
        <taxon>Flavobacteriales</taxon>
        <taxon>Flavobacteriaceae</taxon>
        <taxon>Algibacter</taxon>
    </lineage>
</organism>
<dbReference type="Gene3D" id="2.30.38.10">
    <property type="entry name" value="Luciferase, Domain 3"/>
    <property type="match status" value="1"/>
</dbReference>
<dbReference type="Pfam" id="PF00550">
    <property type="entry name" value="PP-binding"/>
    <property type="match status" value="2"/>
</dbReference>
<dbReference type="PROSITE" id="PS00600">
    <property type="entry name" value="AA_TRANSFER_CLASS_3"/>
    <property type="match status" value="1"/>
</dbReference>
<dbReference type="RefSeq" id="WP_345169149.1">
    <property type="nucleotide sequence ID" value="NZ_BAABJK010000008.1"/>
</dbReference>
<dbReference type="InterPro" id="IPR009081">
    <property type="entry name" value="PP-bd_ACP"/>
</dbReference>
<evidence type="ECO:0008006" key="11">
    <source>
        <dbReference type="Google" id="ProtNLM"/>
    </source>
</evidence>
<dbReference type="Pfam" id="PF02801">
    <property type="entry name" value="Ketoacyl-synt_C"/>
    <property type="match status" value="1"/>
</dbReference>